<name>A0A562I7J4_MICOL</name>
<keyword evidence="1 3" id="KW-0547">Nucleotide-binding</keyword>
<reference evidence="6 7" key="1">
    <citation type="submission" date="2019-07" db="EMBL/GenBank/DDBJ databases">
        <title>R&amp;d 2014.</title>
        <authorList>
            <person name="Klenk H.-P."/>
        </authorList>
    </citation>
    <scope>NUCLEOTIDE SEQUENCE [LARGE SCALE GENOMIC DNA]</scope>
    <source>
        <strain evidence="6 7">DSM 43868</strain>
    </source>
</reference>
<keyword evidence="7" id="KW-1185">Reference proteome</keyword>
<dbReference type="AlphaFoldDB" id="A0A562I7J4"/>
<dbReference type="InterPro" id="IPR002543">
    <property type="entry name" value="FtsK_dom"/>
</dbReference>
<dbReference type="Gene3D" id="3.40.50.300">
    <property type="entry name" value="P-loop containing nucleotide triphosphate hydrolases"/>
    <property type="match status" value="1"/>
</dbReference>
<proteinExistence type="predicted"/>
<evidence type="ECO:0000256" key="1">
    <source>
        <dbReference type="ARBA" id="ARBA00022741"/>
    </source>
</evidence>
<dbReference type="InterPro" id="IPR050206">
    <property type="entry name" value="FtsK/SpoIIIE/SftA"/>
</dbReference>
<dbReference type="EMBL" id="VLKE01000001">
    <property type="protein sequence ID" value="TWH66990.1"/>
    <property type="molecule type" value="Genomic_DNA"/>
</dbReference>
<dbReference type="Proteomes" id="UP000319825">
    <property type="component" value="Unassembled WGS sequence"/>
</dbReference>
<sequence>MAGSRARTNRAAALHRRAEATTAAATSILDETRPAPADQRRQYELADRLRSAAALLAPGWAGAALGTITGDVPSGEGLPSFVRVGTAAPLEDARFPALVPLLGTGHLAIDADARDPRVAGLLRALLLRLLAATPTGCLLVRAVDATRSDNGATPVTAPGARTGLVSGAAANPRTGPTPRTAQGTRGDPTAGAGPDADGGTFARFAALADAGLLPPPAVDVAGLRAVLTEAEQWVAPGTGRPRHHDRTLLLVIAALPELTGASDLGRIEALAEQGPAAGLHLVVAGWPPSGPYATRPPLPLATALALRNAYALLGDPPGTSFASPGAAPPGGLNSPVFVDDDPPPELVEAVCRRLVEEVEAGSRLNLTDLLPDPDEPLWTASSAEGISTTVGDAGGRPVNVGFTELTPHWLVSGRSGEGRSAFLTNVLLGLAARYGPTELALHLADLGDGESFAEFLQTARDRSWIPQVRSAGMAADREYVLNLLDELAAEARRREEAGQRAGGQRFTALREHQDLPRVVCVIDNLALLFAERDLVAVEAAARLDTVARSGRAYGIHLVLAGEGDLGVAGGPTTRDSLPGQFPVRVALAGGAVLEPSNDAAAGLPVGSAVVNTAGGLGGPRGATRGHERTVRFPDPQGTPEGIRELRQRLWTARPERSAPPAVFAGWARPQLCNDPRYRAAFAGRSSNPAALLGRAVDLPRSTVAVPLGPVAGRNLAVLGPTAEAAALLATAVRSVAAHHAPGTGRFVVAALAADAAPVAGALAADLAGQHRVDRVDLPGLLAALDADEPGYLVAFGLDGPAPEELPADRLRSLLRDGPPAGRHLLGWWRTVPPFAAAVTQPEQQVGKLAAVVAVDVPGAQLATLFGHPVQWRPRRGRALLWDGTAESGTVFVPFAEPGEEEC</sequence>
<comment type="caution">
    <text evidence="6">The sequence shown here is derived from an EMBL/GenBank/DDBJ whole genome shotgun (WGS) entry which is preliminary data.</text>
</comment>
<dbReference type="GO" id="GO:0003677">
    <property type="term" value="F:DNA binding"/>
    <property type="evidence" value="ECO:0007669"/>
    <property type="project" value="InterPro"/>
</dbReference>
<gene>
    <name evidence="6" type="ORF">JD77_01951</name>
</gene>
<evidence type="ECO:0000313" key="7">
    <source>
        <dbReference type="Proteomes" id="UP000319825"/>
    </source>
</evidence>
<evidence type="ECO:0000259" key="5">
    <source>
        <dbReference type="PROSITE" id="PS50901"/>
    </source>
</evidence>
<evidence type="ECO:0000313" key="6">
    <source>
        <dbReference type="EMBL" id="TWH66990.1"/>
    </source>
</evidence>
<feature type="domain" description="FtsK" evidence="5">
    <location>
        <begin position="395"/>
        <end position="592"/>
    </location>
</feature>
<dbReference type="PANTHER" id="PTHR22683">
    <property type="entry name" value="SPORULATION PROTEIN RELATED"/>
    <property type="match status" value="1"/>
</dbReference>
<evidence type="ECO:0000256" key="3">
    <source>
        <dbReference type="PROSITE-ProRule" id="PRU00289"/>
    </source>
</evidence>
<dbReference type="PROSITE" id="PS50901">
    <property type="entry name" value="FTSK"/>
    <property type="match status" value="1"/>
</dbReference>
<dbReference type="Pfam" id="PF01580">
    <property type="entry name" value="FtsK_SpoIIIE"/>
    <property type="match status" value="1"/>
</dbReference>
<feature type="compositionally biased region" description="Low complexity" evidence="4">
    <location>
        <begin position="186"/>
        <end position="196"/>
    </location>
</feature>
<feature type="binding site" evidence="3">
    <location>
        <begin position="413"/>
        <end position="420"/>
    </location>
    <ligand>
        <name>ATP</name>
        <dbReference type="ChEBI" id="CHEBI:30616"/>
    </ligand>
</feature>
<dbReference type="InterPro" id="IPR027417">
    <property type="entry name" value="P-loop_NTPase"/>
</dbReference>
<feature type="region of interest" description="Disordered" evidence="4">
    <location>
        <begin position="618"/>
        <end position="640"/>
    </location>
</feature>
<accession>A0A562I7J4</accession>
<dbReference type="GO" id="GO:0005524">
    <property type="term" value="F:ATP binding"/>
    <property type="evidence" value="ECO:0007669"/>
    <property type="project" value="UniProtKB-UniRule"/>
</dbReference>
<evidence type="ECO:0000256" key="4">
    <source>
        <dbReference type="SAM" id="MobiDB-lite"/>
    </source>
</evidence>
<keyword evidence="2 3" id="KW-0067">ATP-binding</keyword>
<dbReference type="PANTHER" id="PTHR22683:SF41">
    <property type="entry name" value="DNA TRANSLOCASE FTSK"/>
    <property type="match status" value="1"/>
</dbReference>
<evidence type="ECO:0000256" key="2">
    <source>
        <dbReference type="ARBA" id="ARBA00022840"/>
    </source>
</evidence>
<feature type="region of interest" description="Disordered" evidence="4">
    <location>
        <begin position="150"/>
        <end position="196"/>
    </location>
</feature>
<protein>
    <submittedName>
        <fullName evidence="6">FtsK/SpoIIIE family protein</fullName>
    </submittedName>
</protein>
<organism evidence="6 7">
    <name type="scientific">Micromonospora olivasterospora</name>
    <dbReference type="NCBI Taxonomy" id="1880"/>
    <lineage>
        <taxon>Bacteria</taxon>
        <taxon>Bacillati</taxon>
        <taxon>Actinomycetota</taxon>
        <taxon>Actinomycetes</taxon>
        <taxon>Micromonosporales</taxon>
        <taxon>Micromonosporaceae</taxon>
        <taxon>Micromonospora</taxon>
    </lineage>
</organism>
<dbReference type="SUPFAM" id="SSF52540">
    <property type="entry name" value="P-loop containing nucleoside triphosphate hydrolases"/>
    <property type="match status" value="1"/>
</dbReference>